<evidence type="ECO:0000259" key="14">
    <source>
        <dbReference type="Pfam" id="PF00520"/>
    </source>
</evidence>
<evidence type="ECO:0000256" key="10">
    <source>
        <dbReference type="ARBA" id="ARBA00023136"/>
    </source>
</evidence>
<keyword evidence="6" id="KW-0851">Voltage-gated channel</keyword>
<sequence length="1077" mass="121716">MMMLNRIQSEKADDGDNGKAEADDVGSSHQNQKDKAKDLLHTGNPDVPTTTVNPFVTKSTASSFKNRYEQLSSLLNSQYRVKKVEASGRVLDTYHDSFLFGKVPPTVKVRAALRGGWIGHAWHLLEFILAVTSGVLYMYSTYYEYTIFNWVSRAQNYISVAFLVDYVLRVYSESVRLYYIFSLWGLIDILSVLPIIFLFREGISGGRILRLLQFLRIVRVTSLMSKLGVVGSTVLQQILILITSTFGAVVLVAGILQYVEYHGAPESKRAQCSLEGCINFWDAFYFTIVTIATVGYGDITPSTQLGQLVAICTIVAALTILPIQIGRITFLASRRPYGGSFNERKIIQSRYLILSGSISFQPIQEYLAEFFNPTHCEDLEIYPLRVTILGPFSPSFELKQLLSLYHGLVEFIEGSPIKSADLDRVCAKRATAFFLLADKEAQDREVEDAGQIMKALAVHRFCTKEVRIIVEVLEPETQTSAVWDNIDNRGIEVVCPIKYHYRMIARSCLVKGLYTFITNLFTSEIKIKTFPVNSFVSEYFHSFDNEVYPLIFPKACCGMLFEEVVEFVFENFNVVLFALDVNVIDQEKQERSRKVFLNPKGHIIDADDIGLVICWDLRSAYAISKFGDRHMQKVKWRKKKLQSSIELQKYRTGSIVDEAERTLTAENMSYTAVSEESLESRMKSEICSRIPEVIKNGTDDALESGYGRKPSRGDDRGSFNGSSSEDEGAYPRGMSLERATELLLAWPPIGSTHAQPHAAVLERRRDVILQNLKERTVPVVSLNVPHILVCCQSNWPQHLFYFVKELRKPDQPNPPIVVLYPDEPTAKQWGNVGIFEEVYFIKGSPIYELDLMRGGVLQAEKVVILGFHDTPVDLSGEGIGDDNKIHRRVPSAQRSDVDNIVISANVERLVGIHAEVMIVDMQHTFALHSLRPKFEIQKKHVLEKDYKRNPDALVHFGPPFMEGKAVSPILLGFLLRASFYNKNTISIVEQLIEGGHTIRNGTLSYRNPRRLKQVPVPREYVNRQYAELFIGLLHNQGILALGLYRARGTLGAQSAYVFTNPLKETIVFKADLVYVIS</sequence>
<feature type="compositionally biased region" description="Basic and acidic residues" evidence="12">
    <location>
        <begin position="31"/>
        <end position="40"/>
    </location>
</feature>
<keyword evidence="3" id="KW-0633">Potassium transport</keyword>
<evidence type="ECO:0000256" key="8">
    <source>
        <dbReference type="ARBA" id="ARBA00022989"/>
    </source>
</evidence>
<dbReference type="InterPro" id="IPR005821">
    <property type="entry name" value="Ion_trans_dom"/>
</dbReference>
<evidence type="ECO:0000256" key="4">
    <source>
        <dbReference type="ARBA" id="ARBA00022692"/>
    </source>
</evidence>
<keyword evidence="4 13" id="KW-0812">Transmembrane</keyword>
<evidence type="ECO:0000259" key="16">
    <source>
        <dbReference type="Pfam" id="PF21014"/>
    </source>
</evidence>
<dbReference type="InterPro" id="IPR027359">
    <property type="entry name" value="Volt_channel_dom_sf"/>
</dbReference>
<dbReference type="PANTHER" id="PTHR10027:SF39">
    <property type="entry name" value="CALCIUM-ACTIVATED POTASSIUM CHANNEL BK ALPHA SUBUNIT DOMAIN-CONTAINING PROTEIN"/>
    <property type="match status" value="1"/>
</dbReference>
<feature type="transmembrane region" description="Helical" evidence="13">
    <location>
        <begin position="280"/>
        <end position="299"/>
    </location>
</feature>
<evidence type="ECO:0000256" key="11">
    <source>
        <dbReference type="ARBA" id="ARBA00023303"/>
    </source>
</evidence>
<feature type="domain" description="Ion transport" evidence="14">
    <location>
        <begin position="121"/>
        <end position="326"/>
    </location>
</feature>
<dbReference type="EMBL" id="CM026426">
    <property type="protein sequence ID" value="KAG0574664.1"/>
    <property type="molecule type" value="Genomic_DNA"/>
</dbReference>
<feature type="domain" description="Calcium-activated potassium channel BK alpha subunit" evidence="15">
    <location>
        <begin position="492"/>
        <end position="579"/>
    </location>
</feature>
<feature type="region of interest" description="Disordered" evidence="12">
    <location>
        <begin position="698"/>
        <end position="731"/>
    </location>
</feature>
<feature type="region of interest" description="Disordered" evidence="12">
    <location>
        <begin position="1"/>
        <end position="52"/>
    </location>
</feature>
<keyword evidence="7" id="KW-0630">Potassium</keyword>
<reference evidence="18" key="1">
    <citation type="submission" date="2020-06" db="EMBL/GenBank/DDBJ databases">
        <title>WGS assembly of Ceratodon purpureus strain R40.</title>
        <authorList>
            <person name="Carey S.B."/>
            <person name="Jenkins J."/>
            <person name="Shu S."/>
            <person name="Lovell J.T."/>
            <person name="Sreedasyam A."/>
            <person name="Maumus F."/>
            <person name="Tiley G.P."/>
            <person name="Fernandez-Pozo N."/>
            <person name="Barry K."/>
            <person name="Chen C."/>
            <person name="Wang M."/>
            <person name="Lipzen A."/>
            <person name="Daum C."/>
            <person name="Saski C.A."/>
            <person name="Payton A.C."/>
            <person name="Mcbreen J.C."/>
            <person name="Conrad R.E."/>
            <person name="Kollar L.M."/>
            <person name="Olsson S."/>
            <person name="Huttunen S."/>
            <person name="Landis J.B."/>
            <person name="Wickett N.J."/>
            <person name="Johnson M.G."/>
            <person name="Rensing S.A."/>
            <person name="Grimwood J."/>
            <person name="Schmutz J."/>
            <person name="Mcdaniel S.F."/>
        </authorList>
    </citation>
    <scope>NUCLEOTIDE SEQUENCE</scope>
    <source>
        <strain evidence="18">R40</strain>
    </source>
</reference>
<keyword evidence="11" id="KW-0407">Ion channel</keyword>
<evidence type="ECO:0000256" key="7">
    <source>
        <dbReference type="ARBA" id="ARBA00022958"/>
    </source>
</evidence>
<dbReference type="InterPro" id="IPR048735">
    <property type="entry name" value="Slowpoke-like_C"/>
</dbReference>
<feature type="transmembrane region" description="Helical" evidence="13">
    <location>
        <begin position="238"/>
        <end position="259"/>
    </location>
</feature>
<keyword evidence="19" id="KW-1185">Reference proteome</keyword>
<feature type="compositionally biased region" description="Basic and acidic residues" evidence="12">
    <location>
        <begin position="8"/>
        <end position="22"/>
    </location>
</feature>
<name>A0A8T0HUK8_CERPU</name>
<feature type="domain" description="RCK N-terminal" evidence="17">
    <location>
        <begin position="785"/>
        <end position="908"/>
    </location>
</feature>
<keyword evidence="9" id="KW-0406">Ion transport</keyword>
<dbReference type="GO" id="GO:0005267">
    <property type="term" value="F:potassium channel activity"/>
    <property type="evidence" value="ECO:0007669"/>
    <property type="project" value="UniProtKB-KW"/>
</dbReference>
<dbReference type="Proteomes" id="UP000822688">
    <property type="component" value="Chromosome V"/>
</dbReference>
<feature type="transmembrane region" description="Helical" evidence="13">
    <location>
        <begin position="117"/>
        <end position="139"/>
    </location>
</feature>
<dbReference type="Pfam" id="PF03493">
    <property type="entry name" value="BK_channel_a"/>
    <property type="match status" value="1"/>
</dbReference>
<proteinExistence type="predicted"/>
<dbReference type="PRINTS" id="PR01449">
    <property type="entry name" value="BKCHANNELA"/>
</dbReference>
<feature type="transmembrane region" description="Helical" evidence="13">
    <location>
        <begin position="305"/>
        <end position="325"/>
    </location>
</feature>
<evidence type="ECO:0000313" key="18">
    <source>
        <dbReference type="EMBL" id="KAG0574664.1"/>
    </source>
</evidence>
<keyword evidence="2" id="KW-0813">Transport</keyword>
<evidence type="ECO:0000259" key="17">
    <source>
        <dbReference type="Pfam" id="PF22614"/>
    </source>
</evidence>
<evidence type="ECO:0000313" key="19">
    <source>
        <dbReference type="Proteomes" id="UP000822688"/>
    </source>
</evidence>
<dbReference type="GO" id="GO:0034702">
    <property type="term" value="C:monoatomic ion channel complex"/>
    <property type="evidence" value="ECO:0007669"/>
    <property type="project" value="UniProtKB-KW"/>
</dbReference>
<dbReference type="Gene3D" id="1.10.287.70">
    <property type="match status" value="1"/>
</dbReference>
<keyword evidence="5" id="KW-0631">Potassium channel</keyword>
<organism evidence="18 19">
    <name type="scientific">Ceratodon purpureus</name>
    <name type="common">Fire moss</name>
    <name type="synonym">Dicranum purpureum</name>
    <dbReference type="NCBI Taxonomy" id="3225"/>
    <lineage>
        <taxon>Eukaryota</taxon>
        <taxon>Viridiplantae</taxon>
        <taxon>Streptophyta</taxon>
        <taxon>Embryophyta</taxon>
        <taxon>Bryophyta</taxon>
        <taxon>Bryophytina</taxon>
        <taxon>Bryopsida</taxon>
        <taxon>Dicranidae</taxon>
        <taxon>Pseudoditrichales</taxon>
        <taxon>Ditrichaceae</taxon>
        <taxon>Ceratodon</taxon>
    </lineage>
</organism>
<dbReference type="InterPro" id="IPR047871">
    <property type="entry name" value="K_chnl_Slo-like"/>
</dbReference>
<dbReference type="InterPro" id="IPR003148">
    <property type="entry name" value="RCK_N"/>
</dbReference>
<evidence type="ECO:0000256" key="6">
    <source>
        <dbReference type="ARBA" id="ARBA00022882"/>
    </source>
</evidence>
<feature type="transmembrane region" description="Helical" evidence="13">
    <location>
        <begin position="177"/>
        <end position="199"/>
    </location>
</feature>
<evidence type="ECO:0000256" key="5">
    <source>
        <dbReference type="ARBA" id="ARBA00022826"/>
    </source>
</evidence>
<evidence type="ECO:0000256" key="1">
    <source>
        <dbReference type="ARBA" id="ARBA00004141"/>
    </source>
</evidence>
<evidence type="ECO:0000256" key="12">
    <source>
        <dbReference type="SAM" id="MobiDB-lite"/>
    </source>
</evidence>
<dbReference type="InterPro" id="IPR003929">
    <property type="entry name" value="K_chnl_BK_asu"/>
</dbReference>
<evidence type="ECO:0000256" key="13">
    <source>
        <dbReference type="SAM" id="Phobius"/>
    </source>
</evidence>
<gene>
    <name evidence="18" type="ORF">KC19_VG281300</name>
</gene>
<feature type="domain" description="Ca2+-activated K+ channel Slowpoke-like C-terminal" evidence="16">
    <location>
        <begin position="1010"/>
        <end position="1076"/>
    </location>
</feature>
<dbReference type="Pfam" id="PF21014">
    <property type="entry name" value="Slowpoke_C"/>
    <property type="match status" value="1"/>
</dbReference>
<dbReference type="AlphaFoldDB" id="A0A8T0HUK8"/>
<dbReference type="SUPFAM" id="SSF81324">
    <property type="entry name" value="Voltage-gated potassium channels"/>
    <property type="match status" value="1"/>
</dbReference>
<comment type="caution">
    <text evidence="18">The sequence shown here is derived from an EMBL/GenBank/DDBJ whole genome shotgun (WGS) entry which is preliminary data.</text>
</comment>
<dbReference type="Gene3D" id="3.40.50.720">
    <property type="entry name" value="NAD(P)-binding Rossmann-like Domain"/>
    <property type="match status" value="2"/>
</dbReference>
<evidence type="ECO:0000256" key="9">
    <source>
        <dbReference type="ARBA" id="ARBA00023065"/>
    </source>
</evidence>
<dbReference type="Pfam" id="PF22614">
    <property type="entry name" value="Slo-like_RCK"/>
    <property type="match status" value="2"/>
</dbReference>
<evidence type="ECO:0000259" key="15">
    <source>
        <dbReference type="Pfam" id="PF03493"/>
    </source>
</evidence>
<keyword evidence="8 13" id="KW-1133">Transmembrane helix</keyword>
<evidence type="ECO:0000256" key="2">
    <source>
        <dbReference type="ARBA" id="ARBA00022448"/>
    </source>
</evidence>
<dbReference type="Pfam" id="PF00520">
    <property type="entry name" value="Ion_trans"/>
    <property type="match status" value="1"/>
</dbReference>
<keyword evidence="10 13" id="KW-0472">Membrane</keyword>
<accession>A0A8T0HUK8</accession>
<dbReference type="Gene3D" id="1.20.120.350">
    <property type="entry name" value="Voltage-gated potassium channels. Chain C"/>
    <property type="match status" value="1"/>
</dbReference>
<protein>
    <submittedName>
        <fullName evidence="18">Uncharacterized protein</fullName>
    </submittedName>
</protein>
<comment type="subcellular location">
    <subcellularLocation>
        <location evidence="1">Membrane</location>
        <topology evidence="1">Multi-pass membrane protein</topology>
    </subcellularLocation>
</comment>
<dbReference type="PANTHER" id="PTHR10027">
    <property type="entry name" value="CALCIUM-ACTIVATED POTASSIUM CHANNEL ALPHA CHAIN"/>
    <property type="match status" value="1"/>
</dbReference>
<evidence type="ECO:0000256" key="3">
    <source>
        <dbReference type="ARBA" id="ARBA00022538"/>
    </source>
</evidence>
<feature type="domain" description="RCK N-terminal" evidence="17">
    <location>
        <begin position="351"/>
        <end position="469"/>
    </location>
</feature>